<dbReference type="PROSITE" id="PS01045">
    <property type="entry name" value="SQUALEN_PHYTOEN_SYN_2"/>
    <property type="match status" value="1"/>
</dbReference>
<dbReference type="EMBL" id="RQPJ01000005">
    <property type="protein sequence ID" value="RTE53676.1"/>
    <property type="molecule type" value="Genomic_DNA"/>
</dbReference>
<dbReference type="InterPro" id="IPR019845">
    <property type="entry name" value="Squalene/phytoene_synthase_CS"/>
</dbReference>
<dbReference type="AlphaFoldDB" id="A0A430K3N2"/>
<dbReference type="InterPro" id="IPR008949">
    <property type="entry name" value="Isoprenoid_synthase_dom_sf"/>
</dbReference>
<dbReference type="InterPro" id="IPR002060">
    <property type="entry name" value="Squ/phyt_synthse"/>
</dbReference>
<evidence type="ECO:0000313" key="3">
    <source>
        <dbReference type="Proteomes" id="UP000267585"/>
    </source>
</evidence>
<gene>
    <name evidence="2" type="ORF">EHW67_11805</name>
</gene>
<protein>
    <submittedName>
        <fullName evidence="2">Phytoene/squalene synthase family protein</fullName>
    </submittedName>
</protein>
<dbReference type="SUPFAM" id="SSF48576">
    <property type="entry name" value="Terpenoid synthases"/>
    <property type="match status" value="1"/>
</dbReference>
<keyword evidence="3" id="KW-1185">Reference proteome</keyword>
<evidence type="ECO:0000313" key="2">
    <source>
        <dbReference type="EMBL" id="RTE53676.1"/>
    </source>
</evidence>
<dbReference type="Pfam" id="PF00494">
    <property type="entry name" value="SQS_PSY"/>
    <property type="match status" value="1"/>
</dbReference>
<dbReference type="Gene3D" id="1.10.600.10">
    <property type="entry name" value="Farnesyl Diphosphate Synthase"/>
    <property type="match status" value="1"/>
</dbReference>
<dbReference type="SFLD" id="SFLDG01018">
    <property type="entry name" value="Squalene/Phytoene_Synthase_Lik"/>
    <property type="match status" value="1"/>
</dbReference>
<dbReference type="RefSeq" id="WP_126162572.1">
    <property type="nucleotide sequence ID" value="NZ_RQPJ01000005.1"/>
</dbReference>
<sequence length="278" mass="32744">MKALFDSSSLKCSKLVTHSYSTSFSLGIRLFGPKIRPAIYAIYGFVRYADEIVDSFGEYDQEILLNEFERDYKLSLKRQISLNPIINSFQEVVHKYVLYDYVDDFLERMRYDLKVSDYKTKEAYENYIYGSADVVGLMCLRVFVNNDEEKFKALKPSATSLGSAFQKVNFLRDIRQDFDTLGRSYFPKVHKRELTQEVRNEIVREIEEDFLKAYKGLVQLPVESRLGVYVAYKYYLKLLKKLKKCKPESILQERIRISNPMKIFILVKGYLRIKLNAY</sequence>
<comment type="caution">
    <text evidence="2">The sequence shown here is derived from an EMBL/GenBank/DDBJ whole genome shotgun (WGS) entry which is preliminary data.</text>
</comment>
<dbReference type="InterPro" id="IPR033904">
    <property type="entry name" value="Trans_IPPS_HH"/>
</dbReference>
<dbReference type="PANTHER" id="PTHR31480">
    <property type="entry name" value="BIFUNCTIONAL LYCOPENE CYCLASE/PHYTOENE SYNTHASE"/>
    <property type="match status" value="1"/>
</dbReference>
<evidence type="ECO:0000256" key="1">
    <source>
        <dbReference type="ARBA" id="ARBA00022679"/>
    </source>
</evidence>
<dbReference type="InterPro" id="IPR044843">
    <property type="entry name" value="Trans_IPPS_bact-type"/>
</dbReference>
<dbReference type="GO" id="GO:0004311">
    <property type="term" value="F:geranylgeranyl diphosphate synthase activity"/>
    <property type="evidence" value="ECO:0007669"/>
    <property type="project" value="InterPro"/>
</dbReference>
<keyword evidence="1" id="KW-0808">Transferase</keyword>
<dbReference type="GO" id="GO:0051996">
    <property type="term" value="F:squalene synthase [NAD(P)H] activity"/>
    <property type="evidence" value="ECO:0007669"/>
    <property type="project" value="InterPro"/>
</dbReference>
<dbReference type="CDD" id="cd00683">
    <property type="entry name" value="Trans_IPPS_HH"/>
    <property type="match status" value="1"/>
</dbReference>
<organism evidence="2 3">
    <name type="scientific">Arenibacter aquaticus</name>
    <dbReference type="NCBI Taxonomy" id="2489054"/>
    <lineage>
        <taxon>Bacteria</taxon>
        <taxon>Pseudomonadati</taxon>
        <taxon>Bacteroidota</taxon>
        <taxon>Flavobacteriia</taxon>
        <taxon>Flavobacteriales</taxon>
        <taxon>Flavobacteriaceae</taxon>
        <taxon>Arenibacter</taxon>
    </lineage>
</organism>
<accession>A0A430K3N2</accession>
<dbReference type="Proteomes" id="UP000267585">
    <property type="component" value="Unassembled WGS sequence"/>
</dbReference>
<proteinExistence type="predicted"/>
<reference evidence="2 3" key="1">
    <citation type="submission" date="2018-11" db="EMBL/GenBank/DDBJ databases">
        <title>Arenibacter aquaticus sp.nov., a marine bacterium isolated from surface seawater in the South China Sea.</title>
        <authorList>
            <person name="Guo J."/>
            <person name="Sun J."/>
        </authorList>
    </citation>
    <scope>NUCLEOTIDE SEQUENCE [LARGE SCALE GENOMIC DNA]</scope>
    <source>
        <strain evidence="2 3">GUO666</strain>
    </source>
</reference>
<dbReference type="GO" id="GO:0016117">
    <property type="term" value="P:carotenoid biosynthetic process"/>
    <property type="evidence" value="ECO:0007669"/>
    <property type="project" value="UniProtKB-ARBA"/>
</dbReference>
<name>A0A430K3N2_9FLAO</name>
<dbReference type="SFLD" id="SFLDS00005">
    <property type="entry name" value="Isoprenoid_Synthase_Type_I"/>
    <property type="match status" value="1"/>
</dbReference>
<dbReference type="SFLD" id="SFLDG01212">
    <property type="entry name" value="Phytoene_synthase_like"/>
    <property type="match status" value="1"/>
</dbReference>
<dbReference type="OrthoDB" id="9787280at2"/>